<feature type="transmembrane region" description="Helical" evidence="1">
    <location>
        <begin position="54"/>
        <end position="74"/>
    </location>
</feature>
<dbReference type="InterPro" id="IPR013901">
    <property type="entry name" value="Anthrone_oxy"/>
</dbReference>
<evidence type="ECO:0008006" key="4">
    <source>
        <dbReference type="Google" id="ProtNLM"/>
    </source>
</evidence>
<accession>A0A4P7PVS1</accession>
<dbReference type="AlphaFoldDB" id="A0A4P7PVS1"/>
<dbReference type="Pfam" id="PF08592">
    <property type="entry name" value="Anthrone_oxy"/>
    <property type="match status" value="1"/>
</dbReference>
<evidence type="ECO:0000313" key="2">
    <source>
        <dbReference type="EMBL" id="QBZ99117.1"/>
    </source>
</evidence>
<keyword evidence="1" id="KW-0812">Transmembrane</keyword>
<organism evidence="2 3">
    <name type="scientific">Flavobacterium sangjuense</name>
    <dbReference type="NCBI Taxonomy" id="2518177"/>
    <lineage>
        <taxon>Bacteria</taxon>
        <taxon>Pseudomonadati</taxon>
        <taxon>Bacteroidota</taxon>
        <taxon>Flavobacteriia</taxon>
        <taxon>Flavobacteriales</taxon>
        <taxon>Flavobacteriaceae</taxon>
        <taxon>Flavobacterium</taxon>
    </lineage>
</organism>
<reference evidence="2 3" key="1">
    <citation type="submission" date="2019-04" db="EMBL/GenBank/DDBJ databases">
        <title>Flavobacterium sp. GS03.</title>
        <authorList>
            <person name="Kim H."/>
        </authorList>
    </citation>
    <scope>NUCLEOTIDE SEQUENCE [LARGE SCALE GENOMIC DNA]</scope>
    <source>
        <strain evidence="2 3">GS03</strain>
    </source>
</reference>
<keyword evidence="3" id="KW-1185">Reference proteome</keyword>
<sequence length="157" mass="18112">MKTTLLFVSISLASGLLLVNVYNSLIDTRSWGSDLPNSIAVARDYFKMINPGNFYRIFSPLNQLLALLSLILFWKVSPAIRLYLGISLVLYVLVDALTFAYFYPRNDIMFKTAQLTDIPTLKKAWSEWNMMNWVRSLLLLIGVVFSYLSLHKIYMQK</sequence>
<dbReference type="RefSeq" id="WP_136152982.1">
    <property type="nucleotide sequence ID" value="NZ_CP038810.1"/>
</dbReference>
<dbReference type="Proteomes" id="UP000296862">
    <property type="component" value="Chromosome"/>
</dbReference>
<feature type="transmembrane region" description="Helical" evidence="1">
    <location>
        <begin position="133"/>
        <end position="150"/>
    </location>
</feature>
<protein>
    <recommendedName>
        <fullName evidence="4">DUF1772 domain-containing protein</fullName>
    </recommendedName>
</protein>
<dbReference type="EMBL" id="CP038810">
    <property type="protein sequence ID" value="QBZ99117.1"/>
    <property type="molecule type" value="Genomic_DNA"/>
</dbReference>
<proteinExistence type="predicted"/>
<keyword evidence="1" id="KW-1133">Transmembrane helix</keyword>
<gene>
    <name evidence="2" type="ORF">GS03_02639</name>
</gene>
<evidence type="ECO:0000256" key="1">
    <source>
        <dbReference type="SAM" id="Phobius"/>
    </source>
</evidence>
<dbReference type="OrthoDB" id="878027at2"/>
<keyword evidence="1" id="KW-0472">Membrane</keyword>
<dbReference type="KEGG" id="fsn:GS03_02639"/>
<name>A0A4P7PVS1_9FLAO</name>
<feature type="transmembrane region" description="Helical" evidence="1">
    <location>
        <begin position="81"/>
        <end position="103"/>
    </location>
</feature>
<evidence type="ECO:0000313" key="3">
    <source>
        <dbReference type="Proteomes" id="UP000296862"/>
    </source>
</evidence>